<evidence type="ECO:0000313" key="3">
    <source>
        <dbReference type="EnsemblFungi" id="EJT70508"/>
    </source>
</evidence>
<reference evidence="2" key="2">
    <citation type="submission" date="2010-07" db="EMBL/GenBank/DDBJ databases">
        <authorList>
            <consortium name="The Broad Institute Genome Sequencing Platform"/>
            <consortium name="Broad Institute Genome Sequencing Center for Infectious Disease"/>
            <person name="Ma L.-J."/>
            <person name="Dead R."/>
            <person name="Young S."/>
            <person name="Zeng Q."/>
            <person name="Koehrsen M."/>
            <person name="Alvarado L."/>
            <person name="Berlin A."/>
            <person name="Chapman S.B."/>
            <person name="Chen Z."/>
            <person name="Freedman E."/>
            <person name="Gellesch M."/>
            <person name="Goldberg J."/>
            <person name="Griggs A."/>
            <person name="Gujja S."/>
            <person name="Heilman E.R."/>
            <person name="Heiman D."/>
            <person name="Hepburn T."/>
            <person name="Howarth C."/>
            <person name="Jen D."/>
            <person name="Larson L."/>
            <person name="Mehta T."/>
            <person name="Neiman D."/>
            <person name="Pearson M."/>
            <person name="Roberts A."/>
            <person name="Saif S."/>
            <person name="Shea T."/>
            <person name="Shenoy N."/>
            <person name="Sisk P."/>
            <person name="Stolte C."/>
            <person name="Sykes S."/>
            <person name="Walk T."/>
            <person name="White J."/>
            <person name="Yandava C."/>
            <person name="Haas B."/>
            <person name="Nusbaum C."/>
            <person name="Birren B."/>
        </authorList>
    </citation>
    <scope>NUCLEOTIDE SEQUENCE</scope>
    <source>
        <strain evidence="2">R3-111a-1</strain>
    </source>
</reference>
<keyword evidence="4" id="KW-1185">Reference proteome</keyword>
<reference evidence="3" key="5">
    <citation type="submission" date="2018-04" db="UniProtKB">
        <authorList>
            <consortium name="EnsemblFungi"/>
        </authorList>
    </citation>
    <scope>IDENTIFICATION</scope>
    <source>
        <strain evidence="3">R3-111a-1</strain>
    </source>
</reference>
<reference evidence="4" key="1">
    <citation type="submission" date="2010-07" db="EMBL/GenBank/DDBJ databases">
        <title>The genome sequence of Gaeumannomyces graminis var. tritici strain R3-111a-1.</title>
        <authorList>
            <consortium name="The Broad Institute Genome Sequencing Platform"/>
            <person name="Ma L.-J."/>
            <person name="Dead R."/>
            <person name="Young S."/>
            <person name="Zeng Q."/>
            <person name="Koehrsen M."/>
            <person name="Alvarado L."/>
            <person name="Berlin A."/>
            <person name="Chapman S.B."/>
            <person name="Chen Z."/>
            <person name="Freedman E."/>
            <person name="Gellesch M."/>
            <person name="Goldberg J."/>
            <person name="Griggs A."/>
            <person name="Gujja S."/>
            <person name="Heilman E.R."/>
            <person name="Heiman D."/>
            <person name="Hepburn T."/>
            <person name="Howarth C."/>
            <person name="Jen D."/>
            <person name="Larson L."/>
            <person name="Mehta T."/>
            <person name="Neiman D."/>
            <person name="Pearson M."/>
            <person name="Roberts A."/>
            <person name="Saif S."/>
            <person name="Shea T."/>
            <person name="Shenoy N."/>
            <person name="Sisk P."/>
            <person name="Stolte C."/>
            <person name="Sykes S."/>
            <person name="Walk T."/>
            <person name="White J."/>
            <person name="Yandava C."/>
            <person name="Haas B."/>
            <person name="Nusbaum C."/>
            <person name="Birren B."/>
        </authorList>
    </citation>
    <scope>NUCLEOTIDE SEQUENCE [LARGE SCALE GENOMIC DNA]</scope>
    <source>
        <strain evidence="4">R3-111a-1</strain>
    </source>
</reference>
<dbReference type="AlphaFoldDB" id="J3PDG0"/>
<organism evidence="2">
    <name type="scientific">Gaeumannomyces tritici (strain R3-111a-1)</name>
    <name type="common">Wheat and barley take-all root rot fungus</name>
    <name type="synonym">Gaeumannomyces graminis var. tritici</name>
    <dbReference type="NCBI Taxonomy" id="644352"/>
    <lineage>
        <taxon>Eukaryota</taxon>
        <taxon>Fungi</taxon>
        <taxon>Dikarya</taxon>
        <taxon>Ascomycota</taxon>
        <taxon>Pezizomycotina</taxon>
        <taxon>Sordariomycetes</taxon>
        <taxon>Sordariomycetidae</taxon>
        <taxon>Magnaporthales</taxon>
        <taxon>Magnaporthaceae</taxon>
        <taxon>Gaeumannomyces</taxon>
    </lineage>
</organism>
<dbReference type="HOGENOM" id="CLU_1294478_0_0_1"/>
<keyword evidence="1" id="KW-0812">Transmembrane</keyword>
<dbReference type="GeneID" id="20351989"/>
<reference evidence="3" key="4">
    <citation type="journal article" date="2015" name="G3 (Bethesda)">
        <title>Genome sequences of three phytopathogenic species of the Magnaporthaceae family of fungi.</title>
        <authorList>
            <person name="Okagaki L.H."/>
            <person name="Nunes C.C."/>
            <person name="Sailsbery J."/>
            <person name="Clay B."/>
            <person name="Brown D."/>
            <person name="John T."/>
            <person name="Oh Y."/>
            <person name="Young N."/>
            <person name="Fitzgerald M."/>
            <person name="Haas B.J."/>
            <person name="Zeng Q."/>
            <person name="Young S."/>
            <person name="Adiconis X."/>
            <person name="Fan L."/>
            <person name="Levin J.Z."/>
            <person name="Mitchell T.K."/>
            <person name="Okubara P.A."/>
            <person name="Farman M.L."/>
            <person name="Kohn L.M."/>
            <person name="Birren B."/>
            <person name="Ma L.-J."/>
            <person name="Dean R.A."/>
        </authorList>
    </citation>
    <scope>NUCLEOTIDE SEQUENCE</scope>
    <source>
        <strain evidence="3">R3-111a-1</strain>
    </source>
</reference>
<evidence type="ECO:0000313" key="4">
    <source>
        <dbReference type="Proteomes" id="UP000006039"/>
    </source>
</evidence>
<feature type="transmembrane region" description="Helical" evidence="1">
    <location>
        <begin position="16"/>
        <end position="32"/>
    </location>
</feature>
<accession>J3PDG0</accession>
<dbReference type="EnsemblFungi" id="EJT70508">
    <property type="protein sequence ID" value="EJT70508"/>
    <property type="gene ID" value="GGTG_11531"/>
</dbReference>
<dbReference type="Proteomes" id="UP000006039">
    <property type="component" value="Unassembled WGS sequence"/>
</dbReference>
<sequence length="213" mass="24744">MLLLLSLKPKLDLLRIIRYFIIFTVTVAVINLQKIGGGNLFEIFVITIKKFGNVIVKLNVNILIKSNVSRARAKPPGKKRGALNARAKPFVIKSDIEYKKHFNKNVSNNNIAANFNFGIFRKITEKLYRGRGIVREIRFANGFKFSVSAAFVLKKLNFPILSKVLITHRKLKRLNVMLFTQYIHFFDLKFKLKQFINKIFGKIKLKKITKRIY</sequence>
<proteinExistence type="predicted"/>
<dbReference type="VEuPathDB" id="FungiDB:GGTG_11531"/>
<protein>
    <submittedName>
        <fullName evidence="2 3">Uncharacterized protein</fullName>
    </submittedName>
</protein>
<reference evidence="2" key="3">
    <citation type="submission" date="2010-09" db="EMBL/GenBank/DDBJ databases">
        <title>Annotation of Gaeumannomyces graminis var. tritici R3-111a-1.</title>
        <authorList>
            <consortium name="The Broad Institute Genome Sequencing Platform"/>
            <person name="Ma L.-J."/>
            <person name="Dead R."/>
            <person name="Young S.K."/>
            <person name="Zeng Q."/>
            <person name="Gargeya S."/>
            <person name="Fitzgerald M."/>
            <person name="Haas B."/>
            <person name="Abouelleil A."/>
            <person name="Alvarado L."/>
            <person name="Arachchi H.M."/>
            <person name="Berlin A."/>
            <person name="Brown A."/>
            <person name="Chapman S.B."/>
            <person name="Chen Z."/>
            <person name="Dunbar C."/>
            <person name="Freedman E."/>
            <person name="Gearin G."/>
            <person name="Gellesch M."/>
            <person name="Goldberg J."/>
            <person name="Griggs A."/>
            <person name="Gujja S."/>
            <person name="Heiman D."/>
            <person name="Howarth C."/>
            <person name="Larson L."/>
            <person name="Lui A."/>
            <person name="MacDonald P.J.P."/>
            <person name="Mehta T."/>
            <person name="Montmayeur A."/>
            <person name="Murphy C."/>
            <person name="Neiman D."/>
            <person name="Pearson M."/>
            <person name="Priest M."/>
            <person name="Roberts A."/>
            <person name="Saif S."/>
            <person name="Shea T."/>
            <person name="Shenoy N."/>
            <person name="Sisk P."/>
            <person name="Stolte C."/>
            <person name="Sykes S."/>
            <person name="Yandava C."/>
            <person name="Wortman J."/>
            <person name="Nusbaum C."/>
            <person name="Birren B."/>
        </authorList>
    </citation>
    <scope>NUCLEOTIDE SEQUENCE</scope>
    <source>
        <strain evidence="2">R3-111a-1</strain>
    </source>
</reference>
<name>J3PDG0_GAET3</name>
<dbReference type="EMBL" id="GL385401">
    <property type="protein sequence ID" value="EJT70508.1"/>
    <property type="molecule type" value="Genomic_DNA"/>
</dbReference>
<evidence type="ECO:0000313" key="2">
    <source>
        <dbReference type="EMBL" id="EJT70508.1"/>
    </source>
</evidence>
<keyword evidence="1" id="KW-0472">Membrane</keyword>
<gene>
    <name evidence="3" type="primary">20351989</name>
    <name evidence="2" type="ORF">GGTG_11531</name>
</gene>
<keyword evidence="1" id="KW-1133">Transmembrane helix</keyword>
<evidence type="ECO:0000256" key="1">
    <source>
        <dbReference type="SAM" id="Phobius"/>
    </source>
</evidence>
<dbReference type="RefSeq" id="XP_009227686.1">
    <property type="nucleotide sequence ID" value="XM_009229422.1"/>
</dbReference>